<dbReference type="SUPFAM" id="SSF46894">
    <property type="entry name" value="C-terminal effector domain of the bipartite response regulators"/>
    <property type="match status" value="1"/>
</dbReference>
<organism evidence="4 5">
    <name type="scientific">Actinokineospora diospyrosa</name>
    <dbReference type="NCBI Taxonomy" id="103728"/>
    <lineage>
        <taxon>Bacteria</taxon>
        <taxon>Bacillati</taxon>
        <taxon>Actinomycetota</taxon>
        <taxon>Actinomycetes</taxon>
        <taxon>Pseudonocardiales</taxon>
        <taxon>Pseudonocardiaceae</taxon>
        <taxon>Actinokineospora</taxon>
    </lineage>
</organism>
<dbReference type="Pfam" id="PF13191">
    <property type="entry name" value="AAA_16"/>
    <property type="match status" value="1"/>
</dbReference>
<dbReference type="PANTHER" id="PTHR16305">
    <property type="entry name" value="TESTICULAR SOLUBLE ADENYLYL CYCLASE"/>
    <property type="match status" value="1"/>
</dbReference>
<evidence type="ECO:0000259" key="3">
    <source>
        <dbReference type="PROSITE" id="PS50043"/>
    </source>
</evidence>
<dbReference type="Gene3D" id="1.10.10.10">
    <property type="entry name" value="Winged helix-like DNA-binding domain superfamily/Winged helix DNA-binding domain"/>
    <property type="match status" value="1"/>
</dbReference>
<sequence length="957" mass="102028">MVVGKDGYRRPFGVGMLRHMGYQADRGTECGAPGVWVRPATTALVARDRELAAMTEAAKWPPSLVLVEGIAGVGKSMLVTELVRRQGIEHWVAARRCDPSRHQTPFGVVVDLLSAYPRKLGRLSPAAGAIRALLPELADRLPPSLSDASAPAAAAGFREVIGAMGRVTLVVEDAQWADKWSLRVLRAMVNNPPAALTLVLTYRPEQVGAGGPLGTRAGRMTRTTVVVEPLGRDGVGRLAAEVVGEVSDAVVNALWRRTAGLPFAVTELVGAVRDPGTLRRADDDAAERVLARIPVPWSVREEMADQVRGLSGPAAAAVRAAAVLRLPVPASVLCSVAGVDGDEIGRLLRRAVLVETGSSVGFRYPLAGQAVYESLPGSERQRLHERALAVLGQDWPAHQLATHARGAGAVREWVRHGVRAAEEAMAAGRDDTALGWLTELVAEPALPAADLARLVTILCGHGLRGSGHREVIPVLERLFTDQRLPERVRAEVAIGLGLLLMRAPGDLPRADIKIRTAVRTPGVAEAWSLRGVAIFGMPYLGNRTVEECRRWQGLVFDRIAAMPQGPARTALLASTLQSRLTLGDASAADLEDLLPSAVDPHDLEHLSQLGRARCNLADVCAWLGHYEHARALIADGLRGVESAPYVRSTGLGTEVRLDWLSGRWAGLDERAEAIAEANAGSLPVAGEMRLVQGWLAIATGDTARAEKCLRETGIADPESAVAPVALSAIAAMTTLALDRGDTRAARTQADAGVALLRHQRVWAWAGDLVPTAVLAYTAANRLDDARRLIAQTTTGITTLDSPYLRAALATARAHLAAATAQDAAALYTAAATEHQSLGLPYLAATLTERAALLGAPHSFLDLAKTYEELGAVIAAARCRHQARQAGTPLRSTRGRRGYGQSLSPRESEIARLLADGRTNREIAQTLFLSRRTVEDHVANILRKQGAPSRAAYVTQTK</sequence>
<dbReference type="EMBL" id="JAMTCO010000001">
    <property type="protein sequence ID" value="MCP2267993.1"/>
    <property type="molecule type" value="Genomic_DNA"/>
</dbReference>
<accession>A0ABT1I5U4</accession>
<dbReference type="PRINTS" id="PR00038">
    <property type="entry name" value="HTHLUXR"/>
</dbReference>
<dbReference type="InterPro" id="IPR041664">
    <property type="entry name" value="AAA_16"/>
</dbReference>
<dbReference type="PROSITE" id="PS00622">
    <property type="entry name" value="HTH_LUXR_1"/>
    <property type="match status" value="1"/>
</dbReference>
<comment type="caution">
    <text evidence="4">The sequence shown here is derived from an EMBL/GenBank/DDBJ whole genome shotgun (WGS) entry which is preliminary data.</text>
</comment>
<dbReference type="InterPro" id="IPR036388">
    <property type="entry name" value="WH-like_DNA-bd_sf"/>
</dbReference>
<dbReference type="InterPro" id="IPR000792">
    <property type="entry name" value="Tscrpt_reg_LuxR_C"/>
</dbReference>
<keyword evidence="1" id="KW-0547">Nucleotide-binding</keyword>
<dbReference type="InterPro" id="IPR027417">
    <property type="entry name" value="P-loop_NTPase"/>
</dbReference>
<dbReference type="Proteomes" id="UP001205185">
    <property type="component" value="Unassembled WGS sequence"/>
</dbReference>
<dbReference type="SMART" id="SM00421">
    <property type="entry name" value="HTH_LUXR"/>
    <property type="match status" value="1"/>
</dbReference>
<keyword evidence="5" id="KW-1185">Reference proteome</keyword>
<gene>
    <name evidence="4" type="ORF">LV75_000475</name>
</gene>
<dbReference type="CDD" id="cd06170">
    <property type="entry name" value="LuxR_C_like"/>
    <property type="match status" value="1"/>
</dbReference>
<evidence type="ECO:0000256" key="2">
    <source>
        <dbReference type="ARBA" id="ARBA00022840"/>
    </source>
</evidence>
<reference evidence="4 5" key="1">
    <citation type="submission" date="2022-06" db="EMBL/GenBank/DDBJ databases">
        <title>Genomic Encyclopedia of Archaeal and Bacterial Type Strains, Phase II (KMG-II): from individual species to whole genera.</title>
        <authorList>
            <person name="Goeker M."/>
        </authorList>
    </citation>
    <scope>NUCLEOTIDE SEQUENCE [LARGE SCALE GENOMIC DNA]</scope>
    <source>
        <strain evidence="4 5">DSM 44255</strain>
    </source>
</reference>
<dbReference type="InterPro" id="IPR016032">
    <property type="entry name" value="Sig_transdc_resp-reg_C-effctor"/>
</dbReference>
<dbReference type="PROSITE" id="PS50043">
    <property type="entry name" value="HTH_LUXR_2"/>
    <property type="match status" value="1"/>
</dbReference>
<feature type="domain" description="HTH luxR-type" evidence="3">
    <location>
        <begin position="895"/>
        <end position="957"/>
    </location>
</feature>
<dbReference type="PANTHER" id="PTHR16305:SF35">
    <property type="entry name" value="TRANSCRIPTIONAL ACTIVATOR DOMAIN"/>
    <property type="match status" value="1"/>
</dbReference>
<dbReference type="Pfam" id="PF00196">
    <property type="entry name" value="GerE"/>
    <property type="match status" value="1"/>
</dbReference>
<keyword evidence="2" id="KW-0067">ATP-binding</keyword>
<proteinExistence type="predicted"/>
<evidence type="ECO:0000313" key="5">
    <source>
        <dbReference type="Proteomes" id="UP001205185"/>
    </source>
</evidence>
<evidence type="ECO:0000256" key="1">
    <source>
        <dbReference type="ARBA" id="ARBA00022741"/>
    </source>
</evidence>
<evidence type="ECO:0000313" key="4">
    <source>
        <dbReference type="EMBL" id="MCP2267993.1"/>
    </source>
</evidence>
<protein>
    <submittedName>
        <fullName evidence="4">AAA ATPase domain-containing protein</fullName>
    </submittedName>
</protein>
<name>A0ABT1I5U4_9PSEU</name>
<dbReference type="SUPFAM" id="SSF52540">
    <property type="entry name" value="P-loop containing nucleoside triphosphate hydrolases"/>
    <property type="match status" value="1"/>
</dbReference>